<dbReference type="InterPro" id="IPR014825">
    <property type="entry name" value="DNA_alkylation"/>
</dbReference>
<dbReference type="Proteomes" id="UP000732298">
    <property type="component" value="Unassembled WGS sequence"/>
</dbReference>
<dbReference type="EMBL" id="JACQPB010000056">
    <property type="protein sequence ID" value="MBI4210981.1"/>
    <property type="molecule type" value="Genomic_DNA"/>
</dbReference>
<dbReference type="Gene3D" id="1.25.10.90">
    <property type="match status" value="1"/>
</dbReference>
<protein>
    <submittedName>
        <fullName evidence="1">DNA alkylation repair protein</fullName>
    </submittedName>
</protein>
<name>A0A8T3YQG1_9ARCH</name>
<dbReference type="Pfam" id="PF08713">
    <property type="entry name" value="DNA_alkylation"/>
    <property type="match status" value="1"/>
</dbReference>
<dbReference type="PANTHER" id="PTHR34070:SF1">
    <property type="entry name" value="DNA ALKYLATION REPAIR PROTEIN"/>
    <property type="match status" value="1"/>
</dbReference>
<accession>A0A8T3YQG1</accession>
<reference evidence="1" key="1">
    <citation type="submission" date="2020-07" db="EMBL/GenBank/DDBJ databases">
        <title>Huge and variable diversity of episymbiotic CPR bacteria and DPANN archaea in groundwater ecosystems.</title>
        <authorList>
            <person name="He C.Y."/>
            <person name="Keren R."/>
            <person name="Whittaker M."/>
            <person name="Farag I.F."/>
            <person name="Doudna J."/>
            <person name="Cate J.H.D."/>
            <person name="Banfield J.F."/>
        </authorList>
    </citation>
    <scope>NUCLEOTIDE SEQUENCE</scope>
    <source>
        <strain evidence="1">NC_groundwater_1296_Ag_S-0.2um_52_80</strain>
    </source>
</reference>
<organism evidence="1 2">
    <name type="scientific">Candidatus Iainarchaeum sp</name>
    <dbReference type="NCBI Taxonomy" id="3101447"/>
    <lineage>
        <taxon>Archaea</taxon>
        <taxon>Candidatus Iainarchaeota</taxon>
        <taxon>Candidatus Iainarchaeia</taxon>
        <taxon>Candidatus Iainarchaeales</taxon>
        <taxon>Candidatus Iainarchaeaceae</taxon>
        <taxon>Candidatus Iainarchaeum</taxon>
    </lineage>
</organism>
<evidence type="ECO:0000313" key="2">
    <source>
        <dbReference type="Proteomes" id="UP000732298"/>
    </source>
</evidence>
<proteinExistence type="predicted"/>
<dbReference type="PANTHER" id="PTHR34070">
    <property type="entry name" value="ARMADILLO-TYPE FOLD"/>
    <property type="match status" value="1"/>
</dbReference>
<dbReference type="InterPro" id="IPR016024">
    <property type="entry name" value="ARM-type_fold"/>
</dbReference>
<gene>
    <name evidence="1" type="ORF">HY544_05785</name>
</gene>
<evidence type="ECO:0000313" key="1">
    <source>
        <dbReference type="EMBL" id="MBI4210981.1"/>
    </source>
</evidence>
<dbReference type="CDD" id="cd06561">
    <property type="entry name" value="AlkD_like"/>
    <property type="match status" value="1"/>
</dbReference>
<dbReference type="SUPFAM" id="SSF48371">
    <property type="entry name" value="ARM repeat"/>
    <property type="match status" value="1"/>
</dbReference>
<dbReference type="AlphaFoldDB" id="A0A8T3YQG1"/>
<comment type="caution">
    <text evidence="1">The sequence shown here is derived from an EMBL/GenBank/DDBJ whole genome shotgun (WGS) entry which is preliminary data.</text>
</comment>
<sequence length="234" mass="26818">MGLKEELQAAANPTKAKVLQGFFRTGKGEYGEGDIFLGLTVPQTRAIAKRFTHLGLPEIKKSLESGFHEERLCALLVLVHKFGKADEAEKEKIFDFYLANARRVNNWDMVDLTADKIVGEHLLANPSKKKILPLLAASENLWERRIAIISTFALIKKGKAEDTFKISQLLLRDSHDLIHKAVGWMLREVGKRVSEEEEEKFLAPRYKKMPRTMLRYAIERFQEKKRKAYLHGSI</sequence>